<name>A0ABD1TQZ5_9LAMI</name>
<gene>
    <name evidence="2" type="ORF">Fot_29105</name>
</gene>
<feature type="compositionally biased region" description="Basic and acidic residues" evidence="1">
    <location>
        <begin position="65"/>
        <end position="78"/>
    </location>
</feature>
<comment type="caution">
    <text evidence="2">The sequence shown here is derived from an EMBL/GenBank/DDBJ whole genome shotgun (WGS) entry which is preliminary data.</text>
</comment>
<feature type="compositionally biased region" description="Basic and acidic residues" evidence="1">
    <location>
        <begin position="1"/>
        <end position="15"/>
    </location>
</feature>
<evidence type="ECO:0000313" key="3">
    <source>
        <dbReference type="Proteomes" id="UP001604277"/>
    </source>
</evidence>
<sequence length="131" mass="14912">MEEHNHRPNNQRDKNIPPNFRPQNNNQGEYNKNAQYDFLVNSVIEDSQGLAARQEVYVCGKNAEENDQREGMGKKREDEYEDREESVVGIEVTEVLGEAKAGFREGDGEAKTCKVKELPPRAGGGGCEWWR</sequence>
<reference evidence="3" key="1">
    <citation type="submission" date="2024-07" db="EMBL/GenBank/DDBJ databases">
        <title>Two chromosome-level genome assemblies of Korean endemic species Abeliophyllum distichum and Forsythia ovata (Oleaceae).</title>
        <authorList>
            <person name="Jang H."/>
        </authorList>
    </citation>
    <scope>NUCLEOTIDE SEQUENCE [LARGE SCALE GENOMIC DNA]</scope>
</reference>
<feature type="compositionally biased region" description="Polar residues" evidence="1">
    <location>
        <begin position="21"/>
        <end position="33"/>
    </location>
</feature>
<evidence type="ECO:0000256" key="1">
    <source>
        <dbReference type="SAM" id="MobiDB-lite"/>
    </source>
</evidence>
<dbReference type="Proteomes" id="UP001604277">
    <property type="component" value="Unassembled WGS sequence"/>
</dbReference>
<proteinExistence type="predicted"/>
<organism evidence="2 3">
    <name type="scientific">Forsythia ovata</name>
    <dbReference type="NCBI Taxonomy" id="205694"/>
    <lineage>
        <taxon>Eukaryota</taxon>
        <taxon>Viridiplantae</taxon>
        <taxon>Streptophyta</taxon>
        <taxon>Embryophyta</taxon>
        <taxon>Tracheophyta</taxon>
        <taxon>Spermatophyta</taxon>
        <taxon>Magnoliopsida</taxon>
        <taxon>eudicotyledons</taxon>
        <taxon>Gunneridae</taxon>
        <taxon>Pentapetalae</taxon>
        <taxon>asterids</taxon>
        <taxon>lamiids</taxon>
        <taxon>Lamiales</taxon>
        <taxon>Oleaceae</taxon>
        <taxon>Forsythieae</taxon>
        <taxon>Forsythia</taxon>
    </lineage>
</organism>
<feature type="region of interest" description="Disordered" evidence="1">
    <location>
        <begin position="1"/>
        <end position="33"/>
    </location>
</feature>
<dbReference type="EMBL" id="JBFOLJ010000008">
    <property type="protein sequence ID" value="KAL2515134.1"/>
    <property type="molecule type" value="Genomic_DNA"/>
</dbReference>
<protein>
    <submittedName>
        <fullName evidence="2">Uncharacterized protein</fullName>
    </submittedName>
</protein>
<evidence type="ECO:0000313" key="2">
    <source>
        <dbReference type="EMBL" id="KAL2515134.1"/>
    </source>
</evidence>
<feature type="region of interest" description="Disordered" evidence="1">
    <location>
        <begin position="65"/>
        <end position="87"/>
    </location>
</feature>
<accession>A0ABD1TQZ5</accession>
<dbReference type="AlphaFoldDB" id="A0ABD1TQZ5"/>
<keyword evidence="3" id="KW-1185">Reference proteome</keyword>